<evidence type="ECO:0008006" key="3">
    <source>
        <dbReference type="Google" id="ProtNLM"/>
    </source>
</evidence>
<comment type="caution">
    <text evidence="1">The sequence shown here is derived from an EMBL/GenBank/DDBJ whole genome shotgun (WGS) entry which is preliminary data.</text>
</comment>
<gene>
    <name evidence="1" type="ORF">A3Q56_03024</name>
</gene>
<protein>
    <recommendedName>
        <fullName evidence="3">Exostosin GT47 domain-containing protein</fullName>
    </recommendedName>
</protein>
<dbReference type="AlphaFoldDB" id="A0A177B4P2"/>
<evidence type="ECO:0000313" key="2">
    <source>
        <dbReference type="Proteomes" id="UP000078046"/>
    </source>
</evidence>
<accession>A0A177B4P2</accession>
<reference evidence="1 2" key="1">
    <citation type="submission" date="2016-04" db="EMBL/GenBank/DDBJ databases">
        <title>The genome of Intoshia linei affirms orthonectids as highly simplified spiralians.</title>
        <authorList>
            <person name="Mikhailov K.V."/>
            <person name="Slusarev G.S."/>
            <person name="Nikitin M.A."/>
            <person name="Logacheva M.D."/>
            <person name="Penin A."/>
            <person name="Aleoshin V."/>
            <person name="Panchin Y.V."/>
        </authorList>
    </citation>
    <scope>NUCLEOTIDE SEQUENCE [LARGE SCALE GENOMIC DNA]</scope>
    <source>
        <strain evidence="1">Intl2013</strain>
        <tissue evidence="1">Whole animal</tissue>
    </source>
</reference>
<name>A0A177B4P2_9BILA</name>
<proteinExistence type="predicted"/>
<dbReference type="OrthoDB" id="5954868at2759"/>
<dbReference type="PANTHER" id="PTHR11062">
    <property type="entry name" value="EXOSTOSIN HEPARAN SULFATE GLYCOSYLTRANSFERASE -RELATED"/>
    <property type="match status" value="1"/>
</dbReference>
<keyword evidence="2" id="KW-1185">Reference proteome</keyword>
<dbReference type="EMBL" id="LWCA01000313">
    <property type="protein sequence ID" value="OAF69248.1"/>
    <property type="molecule type" value="Genomic_DNA"/>
</dbReference>
<dbReference type="PANTHER" id="PTHR11062:SF73">
    <property type="entry name" value="EXOSTOSIN-LIKE 3"/>
    <property type="match status" value="1"/>
</dbReference>
<dbReference type="InterPro" id="IPR004263">
    <property type="entry name" value="Exostosin"/>
</dbReference>
<evidence type="ECO:0000313" key="1">
    <source>
        <dbReference type="EMBL" id="OAF69248.1"/>
    </source>
</evidence>
<organism evidence="1 2">
    <name type="scientific">Intoshia linei</name>
    <dbReference type="NCBI Taxonomy" id="1819745"/>
    <lineage>
        <taxon>Eukaryota</taxon>
        <taxon>Metazoa</taxon>
        <taxon>Spiralia</taxon>
        <taxon>Lophotrochozoa</taxon>
        <taxon>Mesozoa</taxon>
        <taxon>Orthonectida</taxon>
        <taxon>Rhopaluridae</taxon>
        <taxon>Intoshia</taxon>
    </lineage>
</organism>
<dbReference type="GO" id="GO:0016757">
    <property type="term" value="F:glycosyltransferase activity"/>
    <property type="evidence" value="ECO:0007669"/>
    <property type="project" value="InterPro"/>
</dbReference>
<dbReference type="Proteomes" id="UP000078046">
    <property type="component" value="Unassembled WGS sequence"/>
</dbReference>
<sequence length="314" mass="36830">MLKLEMLILNVLASKCTKFSISIDNINDYKETNDLFGEISKFIKKNKNKYNFVQEIKTSCAHLPSISLIDRDIASYNIQPDVSSTFRNKYDPTDYGFPDKNIIKIKSSSSTTEYRPNLDVSFPLPPKNLEKLSILTKKLKKINDRSIFLSFKGVRYTTGPGSVVRNRLFYLEQYPLNVIILTKCKYITSYYKKSCRYDVKRYALFLEIMQRSCIPIILSDAQILPFSEVIDWSLAVFKFNESEIIMIPQKLQNVNKERRQKMSQQITFLYNKYFSSIEKILETSLQILKEQMFPNKKKSKHDWNESNTEIWNGL</sequence>